<comment type="similarity">
    <text evidence="6">Belongs to the radical SAM superfamily. Anaerobic sulfatase-maturating enzyme family.</text>
</comment>
<dbReference type="Gene3D" id="3.20.20.70">
    <property type="entry name" value="Aldolase class I"/>
    <property type="match status" value="1"/>
</dbReference>
<dbReference type="SFLD" id="SFLDG01072">
    <property type="entry name" value="dehydrogenase_like"/>
    <property type="match status" value="1"/>
</dbReference>
<dbReference type="Proteomes" id="UP000013523">
    <property type="component" value="Chromosome"/>
</dbReference>
<dbReference type="Pfam" id="PF13186">
    <property type="entry name" value="SPASM"/>
    <property type="match status" value="1"/>
</dbReference>
<keyword evidence="3" id="KW-0479">Metal-binding</keyword>
<dbReference type="PATRIC" id="fig|86416.3.peg.4143"/>
<dbReference type="PROSITE" id="PS51918">
    <property type="entry name" value="RADICAL_SAM"/>
    <property type="match status" value="1"/>
</dbReference>
<sequence length="377" mass="44360">MPPLSILIKPSSSDCNLRCRYCFYHSISENRNIKSYGFMNKDVLEEIVKKSLQYADEFCTFAFQGGEPTLVGLDFYKQLIEFQQKYNTKNLKINNTLQTNGIAIDDEWAQFLVKNKFLVGISLDGNKDIHDLSRIDIKNNGSFYSVMKTIKLFNKYKVEYNILCVVTSYLARHINKVYNFFKKNNFGYLQFIPCLDPLDEEPGRYDYSLKLNRYAYFLKNLFDLWYKDFINDDILDIRYFGNLIQMAMGYPAESCGMMGQCVCYYVFEADGGVYPCDFYVTDEWFLGNIKSHGFEELRNSTVAKKFVEVSTHVNKECVDCQYFALCRGGCRRNRESLEGKELQLNYYCSAFKEFFAYTEERIYGLAYRLSRNYRRIN</sequence>
<dbReference type="NCBIfam" id="NF010321">
    <property type="entry name" value="PRK13758.1"/>
    <property type="match status" value="1"/>
</dbReference>
<dbReference type="Pfam" id="PF04055">
    <property type="entry name" value="Radical_SAM"/>
    <property type="match status" value="1"/>
</dbReference>
<accession>R4KGY7</accession>
<evidence type="ECO:0000256" key="6">
    <source>
        <dbReference type="ARBA" id="ARBA00023601"/>
    </source>
</evidence>
<dbReference type="PANTHER" id="PTHR43273:SF3">
    <property type="entry name" value="ANAEROBIC SULFATASE-MATURATING ENZYME HOMOLOG ASLB-RELATED"/>
    <property type="match status" value="1"/>
</dbReference>
<proteinExistence type="inferred from homology"/>
<protein>
    <submittedName>
        <fullName evidence="8">Anaerobic sulfatase-maturating enzyme</fullName>
    </submittedName>
</protein>
<dbReference type="EMBL" id="CP003261">
    <property type="protein sequence ID" value="AGK98875.1"/>
    <property type="molecule type" value="Genomic_DNA"/>
</dbReference>
<dbReference type="InterPro" id="IPR007197">
    <property type="entry name" value="rSAM"/>
</dbReference>
<dbReference type="GO" id="GO:0046872">
    <property type="term" value="F:metal ion binding"/>
    <property type="evidence" value="ECO:0007669"/>
    <property type="project" value="UniProtKB-KW"/>
</dbReference>
<evidence type="ECO:0000256" key="1">
    <source>
        <dbReference type="ARBA" id="ARBA00001966"/>
    </source>
</evidence>
<dbReference type="PANTHER" id="PTHR43273">
    <property type="entry name" value="ANAEROBIC SULFATASE-MATURATING ENZYME HOMOLOG ASLB-RELATED"/>
    <property type="match status" value="1"/>
</dbReference>
<keyword evidence="5" id="KW-0411">Iron-sulfur</keyword>
<evidence type="ECO:0000256" key="2">
    <source>
        <dbReference type="ARBA" id="ARBA00022691"/>
    </source>
</evidence>
<feature type="domain" description="Radical SAM core" evidence="7">
    <location>
        <begin position="1"/>
        <end position="227"/>
    </location>
</feature>
<dbReference type="HOGENOM" id="CLU_009273_10_0_9"/>
<evidence type="ECO:0000313" key="8">
    <source>
        <dbReference type="EMBL" id="AGK98875.1"/>
    </source>
</evidence>
<keyword evidence="4" id="KW-0408">Iron</keyword>
<dbReference type="SFLD" id="SFLDG01067">
    <property type="entry name" value="SPASM/twitch_domain_containing"/>
    <property type="match status" value="1"/>
</dbReference>
<evidence type="ECO:0000256" key="4">
    <source>
        <dbReference type="ARBA" id="ARBA00023004"/>
    </source>
</evidence>
<dbReference type="InterPro" id="IPR013785">
    <property type="entry name" value="Aldolase_TIM"/>
</dbReference>
<organism evidence="8 9">
    <name type="scientific">Clostridium pasteurianum BC1</name>
    <dbReference type="NCBI Taxonomy" id="86416"/>
    <lineage>
        <taxon>Bacteria</taxon>
        <taxon>Bacillati</taxon>
        <taxon>Bacillota</taxon>
        <taxon>Clostridia</taxon>
        <taxon>Eubacteriales</taxon>
        <taxon>Clostridiaceae</taxon>
        <taxon>Clostridium</taxon>
    </lineage>
</organism>
<dbReference type="SFLD" id="SFLDG01384">
    <property type="entry name" value="thioether_bond_formation_requi"/>
    <property type="match status" value="1"/>
</dbReference>
<dbReference type="InterPro" id="IPR058240">
    <property type="entry name" value="rSAM_sf"/>
</dbReference>
<dbReference type="OrthoDB" id="9808591at2"/>
<dbReference type="STRING" id="86416.Clopa_4141"/>
<dbReference type="NCBIfam" id="TIGR04085">
    <property type="entry name" value="rSAM_more_4Fe4S"/>
    <property type="match status" value="1"/>
</dbReference>
<evidence type="ECO:0000259" key="7">
    <source>
        <dbReference type="PROSITE" id="PS51918"/>
    </source>
</evidence>
<dbReference type="CDD" id="cd01335">
    <property type="entry name" value="Radical_SAM"/>
    <property type="match status" value="1"/>
</dbReference>
<keyword evidence="9" id="KW-1185">Reference proteome</keyword>
<evidence type="ECO:0000313" key="9">
    <source>
        <dbReference type="Proteomes" id="UP000013523"/>
    </source>
</evidence>
<dbReference type="InterPro" id="IPR023867">
    <property type="entry name" value="Sulphatase_maturase_rSAM"/>
</dbReference>
<evidence type="ECO:0000256" key="3">
    <source>
        <dbReference type="ARBA" id="ARBA00022723"/>
    </source>
</evidence>
<gene>
    <name evidence="8" type="ORF">Clopa_4141</name>
</gene>
<dbReference type="GO" id="GO:0016491">
    <property type="term" value="F:oxidoreductase activity"/>
    <property type="evidence" value="ECO:0007669"/>
    <property type="project" value="InterPro"/>
</dbReference>
<dbReference type="GO" id="GO:0051536">
    <property type="term" value="F:iron-sulfur cluster binding"/>
    <property type="evidence" value="ECO:0007669"/>
    <property type="project" value="UniProtKB-KW"/>
</dbReference>
<dbReference type="InterPro" id="IPR034485">
    <property type="entry name" value="Anaerobic_Cys-type_sulfatase-m"/>
</dbReference>
<dbReference type="RefSeq" id="WP_015617150.1">
    <property type="nucleotide sequence ID" value="NC_021182.1"/>
</dbReference>
<dbReference type="SFLD" id="SFLDS00029">
    <property type="entry name" value="Radical_SAM"/>
    <property type="match status" value="1"/>
</dbReference>
<dbReference type="AlphaFoldDB" id="R4KGY7"/>
<dbReference type="NCBIfam" id="TIGR03942">
    <property type="entry name" value="sulfatase_rSAM"/>
    <property type="match status" value="1"/>
</dbReference>
<dbReference type="SFLD" id="SFLDG01386">
    <property type="entry name" value="main_SPASM_domain-containing"/>
    <property type="match status" value="1"/>
</dbReference>
<reference evidence="8 9" key="1">
    <citation type="submission" date="2012-01" db="EMBL/GenBank/DDBJ databases">
        <title>Complete sequence of chromosome of Clostridium pasteurianum BC1.</title>
        <authorList>
            <consortium name="US DOE Joint Genome Institute"/>
            <person name="Lucas S."/>
            <person name="Han J."/>
            <person name="Lapidus A."/>
            <person name="Cheng J.-F."/>
            <person name="Goodwin L."/>
            <person name="Pitluck S."/>
            <person name="Peters L."/>
            <person name="Mikhailova N."/>
            <person name="Teshima H."/>
            <person name="Detter J.C."/>
            <person name="Han C."/>
            <person name="Tapia R."/>
            <person name="Land M."/>
            <person name="Hauser L."/>
            <person name="Kyrpides N."/>
            <person name="Ivanova N."/>
            <person name="Pagani I."/>
            <person name="Dunn J."/>
            <person name="Taghavi S."/>
            <person name="Francis A."/>
            <person name="van der Lelie D."/>
            <person name="Woyke T."/>
        </authorList>
    </citation>
    <scope>NUCLEOTIDE SEQUENCE [LARGE SCALE GENOMIC DNA]</scope>
    <source>
        <strain evidence="8 9">BC1</strain>
    </source>
</reference>
<evidence type="ECO:0000256" key="5">
    <source>
        <dbReference type="ARBA" id="ARBA00023014"/>
    </source>
</evidence>
<name>R4KGY7_CLOPA</name>
<comment type="cofactor">
    <cofactor evidence="1">
        <name>[4Fe-4S] cluster</name>
        <dbReference type="ChEBI" id="CHEBI:49883"/>
    </cofactor>
</comment>
<dbReference type="InterPro" id="IPR023885">
    <property type="entry name" value="4Fe4S-binding_SPASM_dom"/>
</dbReference>
<dbReference type="KEGG" id="cpas:Clopa_4141"/>
<dbReference type="SUPFAM" id="SSF102114">
    <property type="entry name" value="Radical SAM enzymes"/>
    <property type="match status" value="1"/>
</dbReference>
<dbReference type="SFLD" id="SFLDF00289">
    <property type="entry name" value="anaerobic_Cys-type_sulfatase-m"/>
    <property type="match status" value="1"/>
</dbReference>
<keyword evidence="2" id="KW-0949">S-adenosyl-L-methionine</keyword>
<dbReference type="eggNOG" id="COG0641">
    <property type="taxonomic scope" value="Bacteria"/>
</dbReference>